<comment type="caution">
    <text evidence="1">The sequence shown here is derived from an EMBL/GenBank/DDBJ whole genome shotgun (WGS) entry which is preliminary data.</text>
</comment>
<keyword evidence="2" id="KW-1185">Reference proteome</keyword>
<protein>
    <recommendedName>
        <fullName evidence="3">DUF1048 domain-containing protein</fullName>
    </recommendedName>
</protein>
<sequence length="125" mass="14144">MAAKWIETFTGSLEQKKQYKLSSARLKALPRPYAETAAALQRYFLYQGGVTDGQILVDMLSDLADLLEAAAAEQTPIRDIVSDDPVEFAEDFTKAYGGERWIDKERNRLIESINRAESESERQEP</sequence>
<dbReference type="AlphaFoldDB" id="A0A4Y4DTQ3"/>
<dbReference type="Gene3D" id="1.10.1900.10">
    <property type="entry name" value="c-terminal domain of poly(a) binding protein"/>
    <property type="match status" value="1"/>
</dbReference>
<dbReference type="OrthoDB" id="8083683at2"/>
<evidence type="ECO:0000313" key="2">
    <source>
        <dbReference type="Proteomes" id="UP000316612"/>
    </source>
</evidence>
<reference evidence="1 2" key="1">
    <citation type="submission" date="2019-06" db="EMBL/GenBank/DDBJ databases">
        <title>Whole genome shotgun sequence of Glutamicibacter uratoxydans NBRC 15515.</title>
        <authorList>
            <person name="Hosoyama A."/>
            <person name="Uohara A."/>
            <person name="Ohji S."/>
            <person name="Ichikawa N."/>
        </authorList>
    </citation>
    <scope>NUCLEOTIDE SEQUENCE [LARGE SCALE GENOMIC DNA]</scope>
    <source>
        <strain evidence="1 2">NBRC 15515</strain>
    </source>
</reference>
<gene>
    <name evidence="1" type="ORF">AUR04nite_23820</name>
</gene>
<dbReference type="InterPro" id="IPR008316">
    <property type="entry name" value="UCP029876"/>
</dbReference>
<dbReference type="RefSeq" id="WP_141365320.1">
    <property type="nucleotide sequence ID" value="NZ_BAAAJL010000006.1"/>
</dbReference>
<accession>A0A4Y4DTQ3</accession>
<dbReference type="Pfam" id="PF06304">
    <property type="entry name" value="DUF1048"/>
    <property type="match status" value="1"/>
</dbReference>
<dbReference type="Proteomes" id="UP000316612">
    <property type="component" value="Unassembled WGS sequence"/>
</dbReference>
<dbReference type="EMBL" id="BJNY01000013">
    <property type="protein sequence ID" value="GED06850.1"/>
    <property type="molecule type" value="Genomic_DNA"/>
</dbReference>
<dbReference type="SUPFAM" id="SSF158560">
    <property type="entry name" value="BH3980-like"/>
    <property type="match status" value="1"/>
</dbReference>
<proteinExistence type="predicted"/>
<evidence type="ECO:0000313" key="1">
    <source>
        <dbReference type="EMBL" id="GED06850.1"/>
    </source>
</evidence>
<organism evidence="1 2">
    <name type="scientific">Glutamicibacter uratoxydans</name>
    <name type="common">Arthrobacter uratoxydans</name>
    <dbReference type="NCBI Taxonomy" id="43667"/>
    <lineage>
        <taxon>Bacteria</taxon>
        <taxon>Bacillati</taxon>
        <taxon>Actinomycetota</taxon>
        <taxon>Actinomycetes</taxon>
        <taxon>Micrococcales</taxon>
        <taxon>Micrococcaceae</taxon>
        <taxon>Glutamicibacter</taxon>
    </lineage>
</organism>
<evidence type="ECO:0008006" key="3">
    <source>
        <dbReference type="Google" id="ProtNLM"/>
    </source>
</evidence>
<name>A0A4Y4DTQ3_GLUUR</name>